<protein>
    <submittedName>
        <fullName evidence="2">Uncharacterized protein</fullName>
    </submittedName>
</protein>
<dbReference type="Proteomes" id="UP000217265">
    <property type="component" value="Chromosome"/>
</dbReference>
<feature type="compositionally biased region" description="Basic and acidic residues" evidence="1">
    <location>
        <begin position="36"/>
        <end position="59"/>
    </location>
</feature>
<dbReference type="OrthoDB" id="187407at2"/>
<feature type="region of interest" description="Disordered" evidence="1">
    <location>
        <begin position="585"/>
        <end position="646"/>
    </location>
</feature>
<dbReference type="AlphaFoldDB" id="A0A290Q363"/>
<evidence type="ECO:0000256" key="1">
    <source>
        <dbReference type="SAM" id="MobiDB-lite"/>
    </source>
</evidence>
<feature type="compositionally biased region" description="Basic and acidic residues" evidence="1">
    <location>
        <begin position="585"/>
        <end position="599"/>
    </location>
</feature>
<dbReference type="RefSeq" id="WP_096054488.1">
    <property type="nucleotide sequence ID" value="NZ_CP023344.1"/>
</dbReference>
<feature type="compositionally biased region" description="Basic and acidic residues" evidence="1">
    <location>
        <begin position="153"/>
        <end position="168"/>
    </location>
</feature>
<dbReference type="KEGG" id="vbh:CMV30_02120"/>
<proteinExistence type="predicted"/>
<gene>
    <name evidence="2" type="ORF">CMV30_02120</name>
</gene>
<feature type="compositionally biased region" description="Gly residues" evidence="1">
    <location>
        <begin position="124"/>
        <end position="152"/>
    </location>
</feature>
<feature type="region of interest" description="Disordered" evidence="1">
    <location>
        <begin position="1"/>
        <end position="171"/>
    </location>
</feature>
<reference evidence="2 3" key="1">
    <citation type="submission" date="2017-09" db="EMBL/GenBank/DDBJ databases">
        <title>Complete genome sequence of Verrucomicrobial strain HZ-65, isolated from freshwater.</title>
        <authorList>
            <person name="Choi A."/>
        </authorList>
    </citation>
    <scope>NUCLEOTIDE SEQUENCE [LARGE SCALE GENOMIC DNA]</scope>
    <source>
        <strain evidence="2 3">HZ-65</strain>
    </source>
</reference>
<keyword evidence="3" id="KW-1185">Reference proteome</keyword>
<dbReference type="EMBL" id="CP023344">
    <property type="protein sequence ID" value="ATC62853.1"/>
    <property type="molecule type" value="Genomic_DNA"/>
</dbReference>
<feature type="compositionally biased region" description="Low complexity" evidence="1">
    <location>
        <begin position="626"/>
        <end position="635"/>
    </location>
</feature>
<feature type="compositionally biased region" description="Gly residues" evidence="1">
    <location>
        <begin position="88"/>
        <end position="116"/>
    </location>
</feature>
<accession>A0A290Q363</accession>
<feature type="compositionally biased region" description="Polar residues" evidence="1">
    <location>
        <begin position="18"/>
        <end position="35"/>
    </location>
</feature>
<evidence type="ECO:0000313" key="2">
    <source>
        <dbReference type="EMBL" id="ATC62853.1"/>
    </source>
</evidence>
<name>A0A290Q363_9BACT</name>
<sequence>MDDNAPSENPPKDFNKLDLTQLQGFSFGTLWTQDKSSPRDARGDERPRRRDEGEGRRDGPGGGAPGGEIRRDRRAFRKPAGPGTDAPAGGGGEGAPRPDSGGGAPSRGPGAGGYSGGQRRDFRGGPGGPGGGERGEYRGGGPRYGGQGGPREGGFRDARDGGQERDRGPYISPFFNVTFYPEDTGFTALAKAIRTSCRTYELFEIAKVIVGKNDRYVAVIQRKAPEGNGPQGAAEGTAGKLAPLAISMPDGLPFESEEAAIAHVLSKHLGVFFDSAEVEIDPPKGSYQVINKCGLTGELLGPPNYHRYNQIVQQHHAAKGSRMSFDAYKSRIETVRDPEVVNQWLEKMKKVTRYTWKNAPEGTTPLTFDSLDDARSYLLANAKDKVVKPVENARFHGKLIEQLPQGELRRAIEGTAERQRRFPLDTANALRGRLRREGFTIFKKGSKGISYVCAVKRKFRVPGQTFSDTIGALISFIEAHPMVKASELPVKFAGIQPPVAAPVAAAPVAESAPAADAAPAAEGAQPVIATSGSIAPFAQGQGSALTAEDQSKLNRLNGDLRWLVTEGYVTEFIDGRLFAAPPMTEARKNEVEKSEHDPENFPEAPQTTPPIPTAESAAPVADSAETEVAAPATEEAPPEAEAPKTE</sequence>
<organism evidence="2 3">
    <name type="scientific">Nibricoccus aquaticus</name>
    <dbReference type="NCBI Taxonomy" id="2576891"/>
    <lineage>
        <taxon>Bacteria</taxon>
        <taxon>Pseudomonadati</taxon>
        <taxon>Verrucomicrobiota</taxon>
        <taxon>Opitutia</taxon>
        <taxon>Opitutales</taxon>
        <taxon>Opitutaceae</taxon>
        <taxon>Nibricoccus</taxon>
    </lineage>
</organism>
<evidence type="ECO:0000313" key="3">
    <source>
        <dbReference type="Proteomes" id="UP000217265"/>
    </source>
</evidence>